<evidence type="ECO:0000313" key="2">
    <source>
        <dbReference type="EMBL" id="OJG11826.1"/>
    </source>
</evidence>
<accession>A0A1L8QWE4</accession>
<keyword evidence="1" id="KW-0812">Transmembrane</keyword>
<keyword evidence="3" id="KW-1185">Reference proteome</keyword>
<feature type="transmembrane region" description="Helical" evidence="1">
    <location>
        <begin position="62"/>
        <end position="83"/>
    </location>
</feature>
<name>A0A1L8QWE4_9ENTE</name>
<dbReference type="RefSeq" id="WP_071873996.1">
    <property type="nucleotide sequence ID" value="NZ_JBHSHF010000012.1"/>
</dbReference>
<dbReference type="STRING" id="328396.RU93_GL001059"/>
<evidence type="ECO:0000256" key="1">
    <source>
        <dbReference type="SAM" id="Phobius"/>
    </source>
</evidence>
<feature type="transmembrane region" description="Helical" evidence="1">
    <location>
        <begin position="14"/>
        <end position="35"/>
    </location>
</feature>
<feature type="transmembrane region" description="Helical" evidence="1">
    <location>
        <begin position="104"/>
        <end position="130"/>
    </location>
</feature>
<proteinExistence type="predicted"/>
<evidence type="ECO:0000313" key="3">
    <source>
        <dbReference type="Proteomes" id="UP000182149"/>
    </source>
</evidence>
<dbReference type="AlphaFoldDB" id="A0A1L8QWE4"/>
<comment type="caution">
    <text evidence="2">The sequence shown here is derived from an EMBL/GenBank/DDBJ whole genome shotgun (WGS) entry which is preliminary data.</text>
</comment>
<protein>
    <submittedName>
        <fullName evidence="2">Uncharacterized protein</fullName>
    </submittedName>
</protein>
<reference evidence="2 3" key="1">
    <citation type="submission" date="2014-12" db="EMBL/GenBank/DDBJ databases">
        <title>Draft genome sequences of 29 type strains of Enterococci.</title>
        <authorList>
            <person name="Zhong Z."/>
            <person name="Sun Z."/>
            <person name="Liu W."/>
            <person name="Zhang W."/>
            <person name="Zhang H."/>
        </authorList>
    </citation>
    <scope>NUCLEOTIDE SEQUENCE [LARGE SCALE GENOMIC DNA]</scope>
    <source>
        <strain evidence="2 3">DSM 17690</strain>
    </source>
</reference>
<organism evidence="2 3">
    <name type="scientific">Enterococcus aquimarinus</name>
    <dbReference type="NCBI Taxonomy" id="328396"/>
    <lineage>
        <taxon>Bacteria</taxon>
        <taxon>Bacillati</taxon>
        <taxon>Bacillota</taxon>
        <taxon>Bacilli</taxon>
        <taxon>Lactobacillales</taxon>
        <taxon>Enterococcaceae</taxon>
        <taxon>Enterococcus</taxon>
    </lineage>
</organism>
<feature type="transmembrane region" description="Helical" evidence="1">
    <location>
        <begin position="199"/>
        <end position="217"/>
    </location>
</feature>
<dbReference type="EMBL" id="JXKD01000002">
    <property type="protein sequence ID" value="OJG11826.1"/>
    <property type="molecule type" value="Genomic_DNA"/>
</dbReference>
<keyword evidence="1" id="KW-1133">Transmembrane helix</keyword>
<gene>
    <name evidence="2" type="ORF">RU93_GL001059</name>
</gene>
<sequence length="267" mass="30735">MIIFRIKQVLKEKILLFSFLILMLISLGQFFSNIWSEQLINPNAYPTSLYYAWILSNDGNSFFPFLYLFSVFPLTALPMGFYLNREGHSQYDYIQIIRKNRKKYLLSLLSVNSLLAFGLATIPLLFNVFFNALRYPALKPYRFADYMRAYPRENGTIAKNLFLEHPFLNIIVYVLLTGIIAILISNLILLLGLFIKKTIYLFALSLLIPLVLFLIPGDYSLSPLGFLVVSSGSNNVYFFPILALIASFGLLALFLFMYYVKKRGQIS</sequence>
<feature type="transmembrane region" description="Helical" evidence="1">
    <location>
        <begin position="237"/>
        <end position="260"/>
    </location>
</feature>
<feature type="transmembrane region" description="Helical" evidence="1">
    <location>
        <begin position="170"/>
        <end position="192"/>
    </location>
</feature>
<dbReference type="Proteomes" id="UP000182149">
    <property type="component" value="Unassembled WGS sequence"/>
</dbReference>
<keyword evidence="1" id="KW-0472">Membrane</keyword>